<dbReference type="EMBL" id="LR130759">
    <property type="protein sequence ID" value="VDM91204.1"/>
    <property type="molecule type" value="Genomic_DNA"/>
</dbReference>
<keyword evidence="8" id="KW-0479">Metal-binding</keyword>
<dbReference type="GO" id="GO:0008910">
    <property type="term" value="F:kanamycin kinase activity"/>
    <property type="evidence" value="ECO:0007669"/>
    <property type="project" value="UniProtKB-EC"/>
</dbReference>
<accession>A0A447GL22</accession>
<dbReference type="CDD" id="cd05150">
    <property type="entry name" value="APH"/>
    <property type="match status" value="1"/>
</dbReference>
<dbReference type="InterPro" id="IPR051678">
    <property type="entry name" value="AGP_Transferase"/>
</dbReference>
<keyword evidence="6" id="KW-0046">Antibiotic resistance</keyword>
<evidence type="ECO:0000256" key="4">
    <source>
        <dbReference type="ARBA" id="ARBA00022777"/>
    </source>
</evidence>
<evidence type="ECO:0000256" key="2">
    <source>
        <dbReference type="ARBA" id="ARBA00022679"/>
    </source>
</evidence>
<keyword evidence="3" id="KW-0547">Nucleotide-binding</keyword>
<keyword evidence="4" id="KW-0418">Kinase</keyword>
<dbReference type="KEGG" id="mbai:MB901379_04821"/>
<dbReference type="PANTHER" id="PTHR21310:SF41">
    <property type="entry name" value="3'-PHOSPHOTRANSFERASE, PUTATIVE-RELATED"/>
    <property type="match status" value="1"/>
</dbReference>
<dbReference type="PANTHER" id="PTHR21310">
    <property type="entry name" value="AMINOGLYCOSIDE PHOSPHOTRANSFERASE-RELATED-RELATED"/>
    <property type="match status" value="1"/>
</dbReference>
<protein>
    <submittedName>
        <fullName evidence="10">Aminoglycoside 3'-phosphotransferase</fullName>
        <ecNumber evidence="10">2.7.1.95</ecNumber>
    </submittedName>
</protein>
<proteinExistence type="inferred from homology"/>
<keyword evidence="8" id="KW-0460">Magnesium</keyword>
<reference evidence="11" key="1">
    <citation type="submission" date="2018-02" db="EMBL/GenBank/DDBJ databases">
        <authorList>
            <person name="Seth-Smith MB H."/>
            <person name="Seth-Smith H."/>
        </authorList>
    </citation>
    <scope>NUCLEOTIDE SEQUENCE [LARGE SCALE GENOMIC DNA]</scope>
</reference>
<evidence type="ECO:0000313" key="10">
    <source>
        <dbReference type="EMBL" id="VDM91204.1"/>
    </source>
</evidence>
<dbReference type="Gene3D" id="3.90.1200.10">
    <property type="match status" value="1"/>
</dbReference>
<feature type="domain" description="Aminoglycoside phosphotransferase" evidence="9">
    <location>
        <begin position="151"/>
        <end position="229"/>
    </location>
</feature>
<dbReference type="EC" id="2.7.1.95" evidence="10"/>
<evidence type="ECO:0000256" key="5">
    <source>
        <dbReference type="ARBA" id="ARBA00022840"/>
    </source>
</evidence>
<gene>
    <name evidence="10" type="primary">neo</name>
    <name evidence="10" type="ORF">MB901379_04821</name>
</gene>
<dbReference type="OrthoDB" id="3806873at2"/>
<dbReference type="Proteomes" id="UP000269998">
    <property type="component" value="Chromosome"/>
</dbReference>
<evidence type="ECO:0000256" key="3">
    <source>
        <dbReference type="ARBA" id="ARBA00022741"/>
    </source>
</evidence>
<evidence type="ECO:0000313" key="11">
    <source>
        <dbReference type="Proteomes" id="UP000269998"/>
    </source>
</evidence>
<evidence type="ECO:0000256" key="8">
    <source>
        <dbReference type="PIRSR" id="PIRSR000706-2"/>
    </source>
</evidence>
<dbReference type="Gene3D" id="3.30.200.20">
    <property type="entry name" value="Phosphorylase Kinase, domain 1"/>
    <property type="match status" value="1"/>
</dbReference>
<name>A0A447GL22_9MYCO</name>
<dbReference type="SUPFAM" id="SSF56112">
    <property type="entry name" value="Protein kinase-like (PK-like)"/>
    <property type="match status" value="1"/>
</dbReference>
<organism evidence="10 11">
    <name type="scientific">Mycobacterium basiliense</name>
    <dbReference type="NCBI Taxonomy" id="2094119"/>
    <lineage>
        <taxon>Bacteria</taxon>
        <taxon>Bacillati</taxon>
        <taxon>Actinomycetota</taxon>
        <taxon>Actinomycetes</taxon>
        <taxon>Mycobacteriales</taxon>
        <taxon>Mycobacteriaceae</taxon>
        <taxon>Mycobacterium</taxon>
    </lineage>
</organism>
<sequence length="244" mass="26572">MTYPASPPTVPAVVRRLAAGRAVRAIWTNELGGVTFRVGSGTEFIKVARPGTFDFADEARRLRWAIQYITVPKVLDFGVDGDWAWLRTAGLNGLSAVHPRWAATPEVAVRAIAAGLRAVHDTLPASTCPFDWSAAGRLAVLSPARRAELGAPPPVDRQVVCHGDACSPNTLIDEDGHCCGHVDFGALGVADRWADLAVATLSLRWNYPGRVWETEFFAAYGVAPDPLRLDYYQRLWQYDDADAS</sequence>
<dbReference type="GO" id="GO:0046677">
    <property type="term" value="P:response to antibiotic"/>
    <property type="evidence" value="ECO:0007669"/>
    <property type="project" value="UniProtKB-KW"/>
</dbReference>
<dbReference type="InterPro" id="IPR011009">
    <property type="entry name" value="Kinase-like_dom_sf"/>
</dbReference>
<dbReference type="AlphaFoldDB" id="A0A447GL22"/>
<evidence type="ECO:0000256" key="1">
    <source>
        <dbReference type="ARBA" id="ARBA00006219"/>
    </source>
</evidence>
<keyword evidence="5" id="KW-0067">ATP-binding</keyword>
<dbReference type="Pfam" id="PF01636">
    <property type="entry name" value="APH"/>
    <property type="match status" value="1"/>
</dbReference>
<keyword evidence="2 10" id="KW-0808">Transferase</keyword>
<dbReference type="InterPro" id="IPR002575">
    <property type="entry name" value="Aminoglycoside_PTrfase"/>
</dbReference>
<dbReference type="InterPro" id="IPR024165">
    <property type="entry name" value="Kan/Strep_kinase"/>
</dbReference>
<evidence type="ECO:0000259" key="9">
    <source>
        <dbReference type="Pfam" id="PF01636"/>
    </source>
</evidence>
<evidence type="ECO:0000256" key="7">
    <source>
        <dbReference type="PIRSR" id="PIRSR000706-1"/>
    </source>
</evidence>
<dbReference type="GO" id="GO:0046872">
    <property type="term" value="F:metal ion binding"/>
    <property type="evidence" value="ECO:0007669"/>
    <property type="project" value="UniProtKB-KW"/>
</dbReference>
<dbReference type="GO" id="GO:0005524">
    <property type="term" value="F:ATP binding"/>
    <property type="evidence" value="ECO:0007669"/>
    <property type="project" value="UniProtKB-KW"/>
</dbReference>
<dbReference type="RefSeq" id="WP_158018760.1">
    <property type="nucleotide sequence ID" value="NZ_CBCSKE010000030.1"/>
</dbReference>
<feature type="binding site" evidence="8">
    <location>
        <position position="183"/>
    </location>
    <ligand>
        <name>Mg(2+)</name>
        <dbReference type="ChEBI" id="CHEBI:18420"/>
    </ligand>
</feature>
<keyword evidence="11" id="KW-1185">Reference proteome</keyword>
<feature type="binding site" evidence="8">
    <location>
        <position position="169"/>
    </location>
    <ligand>
        <name>Mg(2+)</name>
        <dbReference type="ChEBI" id="CHEBI:18420"/>
    </ligand>
</feature>
<evidence type="ECO:0000256" key="6">
    <source>
        <dbReference type="ARBA" id="ARBA00023251"/>
    </source>
</evidence>
<dbReference type="PIRSF" id="PIRSF000706">
    <property type="entry name" value="Kanamycin_kin"/>
    <property type="match status" value="1"/>
</dbReference>
<feature type="active site" description="Proton acceptor" evidence="7">
    <location>
        <position position="164"/>
    </location>
</feature>
<comment type="similarity">
    <text evidence="1">Belongs to the aminoglycoside phosphotransferase family.</text>
</comment>